<keyword evidence="3" id="KW-1185">Reference proteome</keyword>
<organism evidence="2 3">
    <name type="scientific">Camellia sinensis</name>
    <name type="common">Tea plant</name>
    <name type="synonym">Thea sinensis</name>
    <dbReference type="NCBI Taxonomy" id="4442"/>
    <lineage>
        <taxon>Eukaryota</taxon>
        <taxon>Viridiplantae</taxon>
        <taxon>Streptophyta</taxon>
        <taxon>Embryophyta</taxon>
        <taxon>Tracheophyta</taxon>
        <taxon>Spermatophyta</taxon>
        <taxon>Magnoliopsida</taxon>
        <taxon>eudicotyledons</taxon>
        <taxon>Gunneridae</taxon>
        <taxon>Pentapetalae</taxon>
        <taxon>asterids</taxon>
        <taxon>Ericales</taxon>
        <taxon>Theaceae</taxon>
        <taxon>Camellia</taxon>
    </lineage>
</organism>
<feature type="compositionally biased region" description="Basic residues" evidence="1">
    <location>
        <begin position="56"/>
        <end position="66"/>
    </location>
</feature>
<gene>
    <name evidence="2" type="ORF">HYC85_010687</name>
</gene>
<accession>A0A7J7HIS0</accession>
<evidence type="ECO:0000313" key="2">
    <source>
        <dbReference type="EMBL" id="KAF5952743.1"/>
    </source>
</evidence>
<reference evidence="3" key="1">
    <citation type="journal article" date="2020" name="Nat. Commun.">
        <title>Genome assembly of wild tea tree DASZ reveals pedigree and selection history of tea varieties.</title>
        <authorList>
            <person name="Zhang W."/>
            <person name="Zhang Y."/>
            <person name="Qiu H."/>
            <person name="Guo Y."/>
            <person name="Wan H."/>
            <person name="Zhang X."/>
            <person name="Scossa F."/>
            <person name="Alseekh S."/>
            <person name="Zhang Q."/>
            <person name="Wang P."/>
            <person name="Xu L."/>
            <person name="Schmidt M.H."/>
            <person name="Jia X."/>
            <person name="Li D."/>
            <person name="Zhu A."/>
            <person name="Guo F."/>
            <person name="Chen W."/>
            <person name="Ni D."/>
            <person name="Usadel B."/>
            <person name="Fernie A.R."/>
            <person name="Wen W."/>
        </authorList>
    </citation>
    <scope>NUCLEOTIDE SEQUENCE [LARGE SCALE GENOMIC DNA]</scope>
    <source>
        <strain evidence="3">cv. G240</strain>
    </source>
</reference>
<dbReference type="AlphaFoldDB" id="A0A7J7HIS0"/>
<evidence type="ECO:0000256" key="1">
    <source>
        <dbReference type="SAM" id="MobiDB-lite"/>
    </source>
</evidence>
<sequence length="66" mass="7418">MDRSIVKHSEHRQQTTTVRRKLPEMNAAGPRVVRISVTDAEAHLPGSRHSSLPGSRSRRTLARFTS</sequence>
<evidence type="ECO:0000313" key="3">
    <source>
        <dbReference type="Proteomes" id="UP000593564"/>
    </source>
</evidence>
<dbReference type="EMBL" id="JACBKZ010000004">
    <property type="protein sequence ID" value="KAF5952743.1"/>
    <property type="molecule type" value="Genomic_DNA"/>
</dbReference>
<comment type="caution">
    <text evidence="2">The sequence shown here is derived from an EMBL/GenBank/DDBJ whole genome shotgun (WGS) entry which is preliminary data.</text>
</comment>
<feature type="region of interest" description="Disordered" evidence="1">
    <location>
        <begin position="1"/>
        <end position="27"/>
    </location>
</feature>
<reference evidence="2 3" key="2">
    <citation type="submission" date="2020-07" db="EMBL/GenBank/DDBJ databases">
        <title>Genome assembly of wild tea tree DASZ reveals pedigree and selection history of tea varieties.</title>
        <authorList>
            <person name="Zhang W."/>
        </authorList>
    </citation>
    <scope>NUCLEOTIDE SEQUENCE [LARGE SCALE GENOMIC DNA]</scope>
    <source>
        <strain evidence="3">cv. G240</strain>
        <tissue evidence="2">Leaf</tissue>
    </source>
</reference>
<feature type="compositionally biased region" description="Basic and acidic residues" evidence="1">
    <location>
        <begin position="1"/>
        <end position="13"/>
    </location>
</feature>
<feature type="region of interest" description="Disordered" evidence="1">
    <location>
        <begin position="40"/>
        <end position="66"/>
    </location>
</feature>
<protein>
    <submittedName>
        <fullName evidence="2">Uncharacterized protein</fullName>
    </submittedName>
</protein>
<name>A0A7J7HIS0_CAMSI</name>
<proteinExistence type="predicted"/>
<dbReference type="Proteomes" id="UP000593564">
    <property type="component" value="Unassembled WGS sequence"/>
</dbReference>